<accession>A0A4R2RSN8</accession>
<dbReference type="GO" id="GO:0032787">
    <property type="term" value="P:monocarboxylic acid metabolic process"/>
    <property type="evidence" value="ECO:0007669"/>
    <property type="project" value="UniProtKB-ARBA"/>
</dbReference>
<keyword evidence="6" id="KW-1185">Reference proteome</keyword>
<gene>
    <name evidence="5" type="ORF">EDD73_105168</name>
</gene>
<dbReference type="SUPFAM" id="SSF51735">
    <property type="entry name" value="NAD(P)-binding Rossmann-fold domains"/>
    <property type="match status" value="1"/>
</dbReference>
<dbReference type="OrthoDB" id="9803333at2"/>
<keyword evidence="3" id="KW-0443">Lipid metabolism</keyword>
<comment type="caution">
    <text evidence="5">The sequence shown here is derived from an EMBL/GenBank/DDBJ whole genome shotgun (WGS) entry which is preliminary data.</text>
</comment>
<dbReference type="InterPro" id="IPR036291">
    <property type="entry name" value="NAD(P)-bd_dom_sf"/>
</dbReference>
<keyword evidence="3" id="KW-0753">Steroid metabolism</keyword>
<dbReference type="PANTHER" id="PTHR42879">
    <property type="entry name" value="3-OXOACYL-(ACYL-CARRIER-PROTEIN) REDUCTASE"/>
    <property type="match status" value="1"/>
</dbReference>
<dbReference type="PROSITE" id="PS00061">
    <property type="entry name" value="ADH_SHORT"/>
    <property type="match status" value="1"/>
</dbReference>
<dbReference type="InterPro" id="IPR020904">
    <property type="entry name" value="Sc_DH/Rdtase_CS"/>
</dbReference>
<proteinExistence type="inferred from homology"/>
<evidence type="ECO:0000256" key="3">
    <source>
        <dbReference type="ARBA" id="ARBA00023221"/>
    </source>
</evidence>
<dbReference type="NCBIfam" id="NF009466">
    <property type="entry name" value="PRK12826.1-2"/>
    <property type="match status" value="1"/>
</dbReference>
<evidence type="ECO:0000256" key="4">
    <source>
        <dbReference type="RuleBase" id="RU000363"/>
    </source>
</evidence>
<dbReference type="PRINTS" id="PR00080">
    <property type="entry name" value="SDRFAMILY"/>
</dbReference>
<sequence>MEKTKVVGTKVALVTGGAKGIGAACVQRLARAGWATVVHYHHSHVQAKALAASLLAEGCQVMALKADVTSRAAMTALIEQVREQWGDVDLLVNNAGIAQSKLFTELCDDDWEQMMAVHLKGAFYCSQLVLPAMIARQAGKIINIASIWGLVGAACEVHYSVAKAGLIGMTKALAKELGPSNIQVNCVAPGVILTDMLAEYTDEDRAALCEQTPLMRLGQTEDVAAAVAFLASKDGDFMTGQVLSPNGGLVI</sequence>
<evidence type="ECO:0000313" key="5">
    <source>
        <dbReference type="EMBL" id="TCP67270.1"/>
    </source>
</evidence>
<dbReference type="AlphaFoldDB" id="A0A4R2RSN8"/>
<evidence type="ECO:0000256" key="2">
    <source>
        <dbReference type="ARBA" id="ARBA00023002"/>
    </source>
</evidence>
<dbReference type="GO" id="GO:0008202">
    <property type="term" value="P:steroid metabolic process"/>
    <property type="evidence" value="ECO:0007669"/>
    <property type="project" value="UniProtKB-KW"/>
</dbReference>
<evidence type="ECO:0000256" key="1">
    <source>
        <dbReference type="ARBA" id="ARBA00006484"/>
    </source>
</evidence>
<dbReference type="Gene3D" id="3.40.50.720">
    <property type="entry name" value="NAD(P)-binding Rossmann-like Domain"/>
    <property type="match status" value="1"/>
</dbReference>
<dbReference type="FunFam" id="3.40.50.720:FF:000173">
    <property type="entry name" value="3-oxoacyl-[acyl-carrier protein] reductase"/>
    <property type="match status" value="1"/>
</dbReference>
<dbReference type="RefSeq" id="WP_131918521.1">
    <property type="nucleotide sequence ID" value="NZ_JAOQNU010000005.1"/>
</dbReference>
<reference evidence="5 6" key="1">
    <citation type="submission" date="2019-03" db="EMBL/GenBank/DDBJ databases">
        <title>Genomic Encyclopedia of Type Strains, Phase IV (KMG-IV): sequencing the most valuable type-strain genomes for metagenomic binning, comparative biology and taxonomic classification.</title>
        <authorList>
            <person name="Goeker M."/>
        </authorList>
    </citation>
    <scope>NUCLEOTIDE SEQUENCE [LARGE SCALE GENOMIC DNA]</scope>
    <source>
        <strain evidence="5 6">DSM 11170</strain>
    </source>
</reference>
<organism evidence="5 6">
    <name type="scientific">Heliophilum fasciatum</name>
    <dbReference type="NCBI Taxonomy" id="35700"/>
    <lineage>
        <taxon>Bacteria</taxon>
        <taxon>Bacillati</taxon>
        <taxon>Bacillota</taxon>
        <taxon>Clostridia</taxon>
        <taxon>Eubacteriales</taxon>
        <taxon>Heliobacteriaceae</taxon>
        <taxon>Heliophilum</taxon>
    </lineage>
</organism>
<dbReference type="EMBL" id="SLXT01000005">
    <property type="protein sequence ID" value="TCP67270.1"/>
    <property type="molecule type" value="Genomic_DNA"/>
</dbReference>
<name>A0A4R2RSN8_9FIRM</name>
<keyword evidence="2" id="KW-0560">Oxidoreductase</keyword>
<dbReference type="InterPro" id="IPR002347">
    <property type="entry name" value="SDR_fam"/>
</dbReference>
<protein>
    <submittedName>
        <fullName evidence="5">3-oxoacyl-[acyl-carrier protein] reductase</fullName>
    </submittedName>
</protein>
<dbReference type="InterPro" id="IPR050259">
    <property type="entry name" value="SDR"/>
</dbReference>
<dbReference type="PRINTS" id="PR00081">
    <property type="entry name" value="GDHRDH"/>
</dbReference>
<dbReference type="GO" id="GO:0016491">
    <property type="term" value="F:oxidoreductase activity"/>
    <property type="evidence" value="ECO:0007669"/>
    <property type="project" value="UniProtKB-KW"/>
</dbReference>
<dbReference type="Proteomes" id="UP000294813">
    <property type="component" value="Unassembled WGS sequence"/>
</dbReference>
<dbReference type="Pfam" id="PF00106">
    <property type="entry name" value="adh_short"/>
    <property type="match status" value="1"/>
</dbReference>
<comment type="similarity">
    <text evidence="1 4">Belongs to the short-chain dehydrogenases/reductases (SDR) family.</text>
</comment>
<evidence type="ECO:0000313" key="6">
    <source>
        <dbReference type="Proteomes" id="UP000294813"/>
    </source>
</evidence>
<dbReference type="NCBIfam" id="NF047420">
    <property type="entry name" value="EF_P_mod_YmfI"/>
    <property type="match status" value="1"/>
</dbReference>
<dbReference type="PANTHER" id="PTHR42879:SF2">
    <property type="entry name" value="3-OXOACYL-[ACYL-CARRIER-PROTEIN] REDUCTASE FABG"/>
    <property type="match status" value="1"/>
</dbReference>